<dbReference type="GO" id="GO:0005524">
    <property type="term" value="F:ATP binding"/>
    <property type="evidence" value="ECO:0007669"/>
    <property type="project" value="UniProtKB-UniRule"/>
</dbReference>
<evidence type="ECO:0000256" key="15">
    <source>
        <dbReference type="PIRSR" id="PIRSR039102-1"/>
    </source>
</evidence>
<keyword evidence="16" id="KW-0460">Magnesium</keyword>
<keyword evidence="8 17" id="KW-0547">Nucleotide-binding</keyword>
<dbReference type="Gene3D" id="3.30.470.20">
    <property type="entry name" value="ATP-grasp fold, B domain"/>
    <property type="match status" value="1"/>
</dbReference>
<dbReference type="Pfam" id="PF01820">
    <property type="entry name" value="Dala_Dala_lig_N"/>
    <property type="match status" value="1"/>
</dbReference>
<dbReference type="Proteomes" id="UP000249254">
    <property type="component" value="Unassembled WGS sequence"/>
</dbReference>
<evidence type="ECO:0000256" key="10">
    <source>
        <dbReference type="ARBA" id="ARBA00022960"/>
    </source>
</evidence>
<dbReference type="InterPro" id="IPR016185">
    <property type="entry name" value="PreATP-grasp_dom_sf"/>
</dbReference>
<dbReference type="InterPro" id="IPR000291">
    <property type="entry name" value="D-Ala_lig_Van_CS"/>
</dbReference>
<evidence type="ECO:0000256" key="11">
    <source>
        <dbReference type="ARBA" id="ARBA00022984"/>
    </source>
</evidence>
<evidence type="ECO:0000256" key="3">
    <source>
        <dbReference type="ARBA" id="ARBA00004496"/>
    </source>
</evidence>
<comment type="cofactor">
    <cofactor evidence="1">
        <name>Mn(2+)</name>
        <dbReference type="ChEBI" id="CHEBI:29035"/>
    </cofactor>
</comment>
<dbReference type="EC" id="6.3.2.4" evidence="5 14"/>
<dbReference type="EMBL" id="QFYQ01000001">
    <property type="protein sequence ID" value="RAK56043.1"/>
    <property type="molecule type" value="Genomic_DNA"/>
</dbReference>
<keyword evidence="20" id="KW-1185">Reference proteome</keyword>
<keyword evidence="16" id="KW-0464">Manganese</keyword>
<comment type="catalytic activity">
    <reaction evidence="13 14">
        <text>2 D-alanine + ATP = D-alanyl-D-alanine + ADP + phosphate + H(+)</text>
        <dbReference type="Rhea" id="RHEA:11224"/>
        <dbReference type="ChEBI" id="CHEBI:15378"/>
        <dbReference type="ChEBI" id="CHEBI:30616"/>
        <dbReference type="ChEBI" id="CHEBI:43474"/>
        <dbReference type="ChEBI" id="CHEBI:57416"/>
        <dbReference type="ChEBI" id="CHEBI:57822"/>
        <dbReference type="ChEBI" id="CHEBI:456216"/>
        <dbReference type="EC" id="6.3.2.4"/>
    </reaction>
</comment>
<evidence type="ECO:0000256" key="6">
    <source>
        <dbReference type="ARBA" id="ARBA00022490"/>
    </source>
</evidence>
<feature type="active site" evidence="15">
    <location>
        <position position="20"/>
    </location>
</feature>
<proteinExistence type="inferred from homology"/>
<evidence type="ECO:0000256" key="4">
    <source>
        <dbReference type="ARBA" id="ARBA00010871"/>
    </source>
</evidence>
<dbReference type="PROSITE" id="PS50975">
    <property type="entry name" value="ATP_GRASP"/>
    <property type="match status" value="1"/>
</dbReference>
<dbReference type="Gene3D" id="3.30.1490.20">
    <property type="entry name" value="ATP-grasp fold, A domain"/>
    <property type="match status" value="1"/>
</dbReference>
<dbReference type="AlphaFoldDB" id="A0A328AM49"/>
<comment type="similarity">
    <text evidence="4 14">Belongs to the D-alanine--D-alanine ligase family.</text>
</comment>
<feature type="active site" evidence="15">
    <location>
        <position position="146"/>
    </location>
</feature>
<dbReference type="SUPFAM" id="SSF52440">
    <property type="entry name" value="PreATP-grasp domain"/>
    <property type="match status" value="1"/>
</dbReference>
<dbReference type="PROSITE" id="PS00844">
    <property type="entry name" value="DALA_DALA_LIGASE_2"/>
    <property type="match status" value="1"/>
</dbReference>
<feature type="binding site" evidence="16">
    <location>
        <position position="269"/>
    </location>
    <ligand>
        <name>Mg(2+)</name>
        <dbReference type="ChEBI" id="CHEBI:18420"/>
        <label>1</label>
    </ligand>
</feature>
<dbReference type="GO" id="GO:0009252">
    <property type="term" value="P:peptidoglycan biosynthetic process"/>
    <property type="evidence" value="ECO:0007669"/>
    <property type="project" value="UniProtKB-UniRule"/>
</dbReference>
<dbReference type="InterPro" id="IPR011761">
    <property type="entry name" value="ATP-grasp"/>
</dbReference>
<evidence type="ECO:0000256" key="14">
    <source>
        <dbReference type="HAMAP-Rule" id="MF_00047"/>
    </source>
</evidence>
<accession>A0A328AM49</accession>
<evidence type="ECO:0000256" key="2">
    <source>
        <dbReference type="ARBA" id="ARBA00003921"/>
    </source>
</evidence>
<dbReference type="GO" id="GO:0005737">
    <property type="term" value="C:cytoplasm"/>
    <property type="evidence" value="ECO:0007669"/>
    <property type="project" value="UniProtKB-SubCell"/>
</dbReference>
<evidence type="ECO:0000313" key="20">
    <source>
        <dbReference type="Proteomes" id="UP000249254"/>
    </source>
</evidence>
<feature type="domain" description="ATP-grasp" evidence="18">
    <location>
        <begin position="106"/>
        <end position="302"/>
    </location>
</feature>
<comment type="cofactor">
    <cofactor evidence="16">
        <name>Mg(2+)</name>
        <dbReference type="ChEBI" id="CHEBI:18420"/>
    </cofactor>
    <cofactor evidence="16">
        <name>Mn(2+)</name>
        <dbReference type="ChEBI" id="CHEBI:29035"/>
    </cofactor>
    <text evidence="16">Binds 2 magnesium or manganese ions per subunit.</text>
</comment>
<feature type="active site" evidence="15">
    <location>
        <position position="280"/>
    </location>
</feature>
<evidence type="ECO:0000256" key="8">
    <source>
        <dbReference type="ARBA" id="ARBA00022741"/>
    </source>
</evidence>
<keyword evidence="12 14" id="KW-0961">Cell wall biogenesis/degradation</keyword>
<keyword evidence="6 14" id="KW-0963">Cytoplasm</keyword>
<evidence type="ECO:0000256" key="9">
    <source>
        <dbReference type="ARBA" id="ARBA00022840"/>
    </source>
</evidence>
<evidence type="ECO:0000256" key="17">
    <source>
        <dbReference type="PROSITE-ProRule" id="PRU00409"/>
    </source>
</evidence>
<dbReference type="InterPro" id="IPR013815">
    <property type="entry name" value="ATP_grasp_subdomain_1"/>
</dbReference>
<dbReference type="GO" id="GO:0046872">
    <property type="term" value="F:metal ion binding"/>
    <property type="evidence" value="ECO:0007669"/>
    <property type="project" value="UniProtKB-KW"/>
</dbReference>
<comment type="pathway">
    <text evidence="14">Cell wall biogenesis; peptidoglycan biosynthesis.</text>
</comment>
<comment type="caution">
    <text evidence="19">The sequence shown here is derived from an EMBL/GenBank/DDBJ whole genome shotgun (WGS) entry which is preliminary data.</text>
</comment>
<dbReference type="PROSITE" id="PS00843">
    <property type="entry name" value="DALA_DALA_LIGASE_1"/>
    <property type="match status" value="1"/>
</dbReference>
<dbReference type="PIRSF" id="PIRSF039102">
    <property type="entry name" value="Ddl/VanB"/>
    <property type="match status" value="1"/>
</dbReference>
<dbReference type="NCBIfam" id="TIGR01205">
    <property type="entry name" value="D_ala_D_alaTIGR"/>
    <property type="match status" value="1"/>
</dbReference>
<comment type="function">
    <text evidence="2 14">Cell wall formation.</text>
</comment>
<gene>
    <name evidence="14" type="primary">ddl</name>
    <name evidence="19" type="ORF">DJ017_16770</name>
</gene>
<evidence type="ECO:0000256" key="5">
    <source>
        <dbReference type="ARBA" id="ARBA00012216"/>
    </source>
</evidence>
<dbReference type="Gene3D" id="3.40.50.20">
    <property type="match status" value="1"/>
</dbReference>
<evidence type="ECO:0000256" key="16">
    <source>
        <dbReference type="PIRSR" id="PIRSR039102-3"/>
    </source>
</evidence>
<dbReference type="InterPro" id="IPR005905">
    <property type="entry name" value="D_ala_D_ala"/>
</dbReference>
<evidence type="ECO:0000256" key="7">
    <source>
        <dbReference type="ARBA" id="ARBA00022598"/>
    </source>
</evidence>
<keyword evidence="7 14" id="KW-0436">Ligase</keyword>
<keyword evidence="16" id="KW-0479">Metal-binding</keyword>
<feature type="binding site" evidence="16">
    <location>
        <position position="269"/>
    </location>
    <ligand>
        <name>Mg(2+)</name>
        <dbReference type="ChEBI" id="CHEBI:18420"/>
        <label>2</label>
    </ligand>
</feature>
<evidence type="ECO:0000313" key="19">
    <source>
        <dbReference type="EMBL" id="RAK56043.1"/>
    </source>
</evidence>
<keyword evidence="9 17" id="KW-0067">ATP-binding</keyword>
<organism evidence="19 20">
    <name type="scientific">Phenylobacterium soli</name>
    <dbReference type="NCBI Taxonomy" id="2170551"/>
    <lineage>
        <taxon>Bacteria</taxon>
        <taxon>Pseudomonadati</taxon>
        <taxon>Pseudomonadota</taxon>
        <taxon>Alphaproteobacteria</taxon>
        <taxon>Caulobacterales</taxon>
        <taxon>Caulobacteraceae</taxon>
        <taxon>Phenylobacterium</taxon>
    </lineage>
</organism>
<dbReference type="SUPFAM" id="SSF56059">
    <property type="entry name" value="Glutathione synthetase ATP-binding domain-like"/>
    <property type="match status" value="1"/>
</dbReference>
<dbReference type="InterPro" id="IPR011127">
    <property type="entry name" value="Dala_Dala_lig_N"/>
</dbReference>
<feature type="binding site" evidence="16">
    <location>
        <position position="255"/>
    </location>
    <ligand>
        <name>Mg(2+)</name>
        <dbReference type="ChEBI" id="CHEBI:18420"/>
        <label>1</label>
    </ligand>
</feature>
<evidence type="ECO:0000256" key="13">
    <source>
        <dbReference type="ARBA" id="ARBA00047614"/>
    </source>
</evidence>
<dbReference type="OrthoDB" id="9813261at2"/>
<dbReference type="Pfam" id="PF07478">
    <property type="entry name" value="Dala_Dala_lig_C"/>
    <property type="match status" value="1"/>
</dbReference>
<dbReference type="GO" id="GO:0008716">
    <property type="term" value="F:D-alanine-D-alanine ligase activity"/>
    <property type="evidence" value="ECO:0007669"/>
    <property type="project" value="UniProtKB-UniRule"/>
</dbReference>
<evidence type="ECO:0000256" key="12">
    <source>
        <dbReference type="ARBA" id="ARBA00023316"/>
    </source>
</evidence>
<dbReference type="PANTHER" id="PTHR23132">
    <property type="entry name" value="D-ALANINE--D-ALANINE LIGASE"/>
    <property type="match status" value="1"/>
</dbReference>
<reference evidence="20" key="1">
    <citation type="submission" date="2018-05" db="EMBL/GenBank/DDBJ databases">
        <authorList>
            <person name="Li X."/>
        </authorList>
    </citation>
    <scope>NUCLEOTIDE SEQUENCE [LARGE SCALE GENOMIC DNA]</scope>
    <source>
        <strain evidence="20">LX32</strain>
    </source>
</reference>
<evidence type="ECO:0000259" key="18">
    <source>
        <dbReference type="PROSITE" id="PS50975"/>
    </source>
</evidence>
<dbReference type="InterPro" id="IPR011095">
    <property type="entry name" value="Dala_Dala_lig_C"/>
</dbReference>
<evidence type="ECO:0000256" key="1">
    <source>
        <dbReference type="ARBA" id="ARBA00001936"/>
    </source>
</evidence>
<dbReference type="HAMAP" id="MF_00047">
    <property type="entry name" value="Dala_Dala_lig"/>
    <property type="match status" value="1"/>
</dbReference>
<dbReference type="GO" id="GO:0071555">
    <property type="term" value="P:cell wall organization"/>
    <property type="evidence" value="ECO:0007669"/>
    <property type="project" value="UniProtKB-KW"/>
</dbReference>
<dbReference type="PANTHER" id="PTHR23132:SF23">
    <property type="entry name" value="D-ALANINE--D-ALANINE LIGASE B"/>
    <property type="match status" value="1"/>
</dbReference>
<keyword evidence="10 14" id="KW-0133">Cell shape</keyword>
<protein>
    <recommendedName>
        <fullName evidence="5 14">D-alanine--D-alanine ligase</fullName>
        <ecNumber evidence="5 14">6.3.2.4</ecNumber>
    </recommendedName>
    <alternativeName>
        <fullName evidence="14">D-Ala-D-Ala ligase</fullName>
    </alternativeName>
    <alternativeName>
        <fullName evidence="14">D-alanylalanine synthetase</fullName>
    </alternativeName>
</protein>
<dbReference type="NCBIfam" id="NF002378">
    <property type="entry name" value="PRK01372.1"/>
    <property type="match status" value="1"/>
</dbReference>
<comment type="subcellular location">
    <subcellularLocation>
        <location evidence="3 14">Cytoplasm</location>
    </subcellularLocation>
</comment>
<name>A0A328AM49_9CAUL</name>
<dbReference type="GO" id="GO:0008360">
    <property type="term" value="P:regulation of cell shape"/>
    <property type="evidence" value="ECO:0007669"/>
    <property type="project" value="UniProtKB-KW"/>
</dbReference>
<keyword evidence="11 14" id="KW-0573">Peptidoglycan synthesis</keyword>
<sequence>MSGPLSGHHVAVLLGGLSSEREVSLVSGRECANALERLGARVSRVDAGRDLAQVLSELKPDVCFNALHGAWGEDGCVQGVLETLGLPYTHCGVLASALAMDKAKSKAVLAAAGVAVPGGGLFNRFEAARRHVIEPPYVIKPNAEGSSVGVFIVEKGANAPPQAIAAPDWTYGEEVMVEPYVAGKELAVGVMDGKAMTVTEIVPRKGFYDYEAKYAEGGSEHVVPADLPKHAFEKAMKLSEMAHAALGCRGVTRSDLRYDDVNDILVLLEVNTQPGMTPTSLVPEQAAQQGVDFDRLVLWITEDAYARGGAGRLASTGETSGKGAP</sequence>
<dbReference type="UniPathway" id="UPA00219"/>
<dbReference type="RefSeq" id="WP_111529791.1">
    <property type="nucleotide sequence ID" value="NZ_JBHRSG010000003.1"/>
</dbReference>
<feature type="binding site" evidence="16">
    <location>
        <position position="271"/>
    </location>
    <ligand>
        <name>Mg(2+)</name>
        <dbReference type="ChEBI" id="CHEBI:18420"/>
        <label>2</label>
    </ligand>
</feature>